<evidence type="ECO:0000313" key="2">
    <source>
        <dbReference type="Proteomes" id="UP000580250"/>
    </source>
</evidence>
<gene>
    <name evidence="1" type="ORF">MENT_LOCUS54601</name>
</gene>
<proteinExistence type="predicted"/>
<dbReference type="EMBL" id="CAJEWN010001948">
    <property type="protein sequence ID" value="CAD2201075.1"/>
    <property type="molecule type" value="Genomic_DNA"/>
</dbReference>
<sequence length="57" mass="7163">MSPYHLFEFEVWIFYFSKSGQRPRQFFRSQFFSCLLQFFKYKICTYGYTFLQLLLSF</sequence>
<name>A0A6V7XP50_MELEN</name>
<comment type="caution">
    <text evidence="1">The sequence shown here is derived from an EMBL/GenBank/DDBJ whole genome shotgun (WGS) entry which is preliminary data.</text>
</comment>
<accession>A0A6V7XP50</accession>
<evidence type="ECO:0000313" key="1">
    <source>
        <dbReference type="EMBL" id="CAD2201075.1"/>
    </source>
</evidence>
<reference evidence="1 2" key="1">
    <citation type="submission" date="2020-08" db="EMBL/GenBank/DDBJ databases">
        <authorList>
            <person name="Koutsovoulos G."/>
            <person name="Danchin GJ E."/>
        </authorList>
    </citation>
    <scope>NUCLEOTIDE SEQUENCE [LARGE SCALE GENOMIC DNA]</scope>
</reference>
<organism evidence="1 2">
    <name type="scientific">Meloidogyne enterolobii</name>
    <name type="common">Root-knot nematode worm</name>
    <name type="synonym">Meloidogyne mayaguensis</name>
    <dbReference type="NCBI Taxonomy" id="390850"/>
    <lineage>
        <taxon>Eukaryota</taxon>
        <taxon>Metazoa</taxon>
        <taxon>Ecdysozoa</taxon>
        <taxon>Nematoda</taxon>
        <taxon>Chromadorea</taxon>
        <taxon>Rhabditida</taxon>
        <taxon>Tylenchina</taxon>
        <taxon>Tylenchomorpha</taxon>
        <taxon>Tylenchoidea</taxon>
        <taxon>Meloidogynidae</taxon>
        <taxon>Meloidogyninae</taxon>
        <taxon>Meloidogyne</taxon>
    </lineage>
</organism>
<dbReference type="AlphaFoldDB" id="A0A6V7XP50"/>
<protein>
    <submittedName>
        <fullName evidence="1">Uncharacterized protein</fullName>
    </submittedName>
</protein>
<dbReference type="Proteomes" id="UP000580250">
    <property type="component" value="Unassembled WGS sequence"/>
</dbReference>